<evidence type="ECO:0000256" key="3">
    <source>
        <dbReference type="ARBA" id="ARBA00023125"/>
    </source>
</evidence>
<dbReference type="InterPro" id="IPR039425">
    <property type="entry name" value="RNA_pol_sigma-70-like"/>
</dbReference>
<dbReference type="PROSITE" id="PS01063">
    <property type="entry name" value="SIGMA70_ECF"/>
    <property type="match status" value="1"/>
</dbReference>
<comment type="similarity">
    <text evidence="5">Belongs to the sigma-70 factor family. ECF subfamily.</text>
</comment>
<name>A0A7L8AGA7_9FLAO</name>
<dbReference type="GO" id="GO:0006352">
    <property type="term" value="P:DNA-templated transcription initiation"/>
    <property type="evidence" value="ECO:0007669"/>
    <property type="project" value="InterPro"/>
</dbReference>
<dbReference type="GO" id="GO:0003677">
    <property type="term" value="F:DNA binding"/>
    <property type="evidence" value="ECO:0007669"/>
    <property type="project" value="UniProtKB-KW"/>
</dbReference>
<dbReference type="InterPro" id="IPR013325">
    <property type="entry name" value="RNA_pol_sigma_r2"/>
</dbReference>
<evidence type="ECO:0000256" key="4">
    <source>
        <dbReference type="ARBA" id="ARBA00023163"/>
    </source>
</evidence>
<dbReference type="RefSeq" id="WP_088355033.1">
    <property type="nucleotide sequence ID" value="NZ_CP061813.1"/>
</dbReference>
<dbReference type="PANTHER" id="PTHR43133">
    <property type="entry name" value="RNA POLYMERASE ECF-TYPE SIGMA FACTO"/>
    <property type="match status" value="1"/>
</dbReference>
<gene>
    <name evidence="7" type="ORF">H9I45_00990</name>
</gene>
<keyword evidence="1 5" id="KW-0805">Transcription regulation</keyword>
<dbReference type="AlphaFoldDB" id="A0A7L8AGA7"/>
<dbReference type="GO" id="GO:0016987">
    <property type="term" value="F:sigma factor activity"/>
    <property type="evidence" value="ECO:0007669"/>
    <property type="project" value="UniProtKB-KW"/>
</dbReference>
<evidence type="ECO:0000259" key="6">
    <source>
        <dbReference type="Pfam" id="PF04542"/>
    </source>
</evidence>
<reference evidence="7 8" key="1">
    <citation type="journal article" date="2016" name="Int. J. Syst. Evol. Microbiol.">
        <title>Polaribacter haliotis sp. nov., isolated from the gut of abalone Haliotis discus hannai.</title>
        <authorList>
            <person name="Kim Y.O."/>
            <person name="Park I.S."/>
            <person name="Park S."/>
            <person name="Nam B.H."/>
            <person name="Park J.M."/>
            <person name="Kim D.G."/>
            <person name="Yoon J.H."/>
        </authorList>
    </citation>
    <scope>NUCLEOTIDE SEQUENCE [LARGE SCALE GENOMIC DNA]</scope>
    <source>
        <strain evidence="7 8">KCTC 52418</strain>
    </source>
</reference>
<keyword evidence="3 5" id="KW-0238">DNA-binding</keyword>
<sequence>MDKLNDLIIRLKQKDIEAFKELHFKYCESINGVINTILTDENIAEEITQQVFLHVWNNSEDYSAKKGRFFTWILNIAKNKAVESLHFKSNIESKLKSNKYPIKTILDSNNAVDKKNNRILNLIYSKG</sequence>
<dbReference type="EMBL" id="CP061813">
    <property type="protein sequence ID" value="QOD61046.1"/>
    <property type="molecule type" value="Genomic_DNA"/>
</dbReference>
<dbReference type="Gene3D" id="1.10.1740.10">
    <property type="match status" value="1"/>
</dbReference>
<evidence type="ECO:0000313" key="8">
    <source>
        <dbReference type="Proteomes" id="UP000516764"/>
    </source>
</evidence>
<dbReference type="InterPro" id="IPR007627">
    <property type="entry name" value="RNA_pol_sigma70_r2"/>
</dbReference>
<evidence type="ECO:0000313" key="7">
    <source>
        <dbReference type="EMBL" id="QOD61046.1"/>
    </source>
</evidence>
<dbReference type="Pfam" id="PF04542">
    <property type="entry name" value="Sigma70_r2"/>
    <property type="match status" value="1"/>
</dbReference>
<evidence type="ECO:0000256" key="1">
    <source>
        <dbReference type="ARBA" id="ARBA00023015"/>
    </source>
</evidence>
<dbReference type="OrthoDB" id="9784272at2"/>
<keyword evidence="8" id="KW-1185">Reference proteome</keyword>
<protein>
    <recommendedName>
        <fullName evidence="5">RNA polymerase sigma factor</fullName>
    </recommendedName>
</protein>
<evidence type="ECO:0000256" key="5">
    <source>
        <dbReference type="RuleBase" id="RU000716"/>
    </source>
</evidence>
<proteinExistence type="inferred from homology"/>
<dbReference type="InterPro" id="IPR000838">
    <property type="entry name" value="RNA_pol_sigma70_ECF_CS"/>
</dbReference>
<feature type="domain" description="RNA polymerase sigma-70 region 2" evidence="6">
    <location>
        <begin position="33"/>
        <end position="85"/>
    </location>
</feature>
<accession>A0A7L8AGA7</accession>
<organism evidence="7 8">
    <name type="scientific">Polaribacter haliotis</name>
    <dbReference type="NCBI Taxonomy" id="1888915"/>
    <lineage>
        <taxon>Bacteria</taxon>
        <taxon>Pseudomonadati</taxon>
        <taxon>Bacteroidota</taxon>
        <taxon>Flavobacteriia</taxon>
        <taxon>Flavobacteriales</taxon>
        <taxon>Flavobacteriaceae</taxon>
    </lineage>
</organism>
<keyword evidence="2 5" id="KW-0731">Sigma factor</keyword>
<dbReference type="PANTHER" id="PTHR43133:SF8">
    <property type="entry name" value="RNA POLYMERASE SIGMA FACTOR HI_1459-RELATED"/>
    <property type="match status" value="1"/>
</dbReference>
<dbReference type="Proteomes" id="UP000516764">
    <property type="component" value="Chromosome"/>
</dbReference>
<evidence type="ECO:0000256" key="2">
    <source>
        <dbReference type="ARBA" id="ARBA00023082"/>
    </source>
</evidence>
<dbReference type="KEGG" id="phal:H9I45_00990"/>
<keyword evidence="4 5" id="KW-0804">Transcription</keyword>
<dbReference type="SUPFAM" id="SSF88946">
    <property type="entry name" value="Sigma2 domain of RNA polymerase sigma factors"/>
    <property type="match status" value="1"/>
</dbReference>